<name>A0A221KIA0_VITFI</name>
<proteinExistence type="predicted"/>
<evidence type="ECO:0000256" key="2">
    <source>
        <dbReference type="SAM" id="Phobius"/>
    </source>
</evidence>
<sequence length="413" mass="45998">MVDRWRAWRTVWPVLGVLVLLALAWWVAIHLERHEVERYRPPQGAALRDEHYVLREWLRRVGVTLETPQHRTLPPPSATLVLTDAHWDVSRQHRQAVREWVRAGGHVVLYTSVLEEDAHPQWLADWQIKTQHHLEALEKLRPEGASSPEAAPASRCFPLTEAPGLAESRTGRVWHKCDPLPQVLTSPRPLRWGLRDALGWRVLRWAEGAGRVTVIGDSGPTVDIQLLRDDQAALVSAAWDVRPGQPVWLWASQDQPNLWHWLWRHAAPVMVLGGLVVALALWRAMPRLGPWRAALPTGRRGAVAQVRGTAAFLLRRDPAALHAAQVQALNHAVTRCLPASVALDPTACWAEVARRTAQDETLLRAALAGPGAGASSRAWASSLLTLEHTRRRLLHAPSSDSPVTSSADHVPHA</sequence>
<keyword evidence="5" id="KW-1185">Reference proteome</keyword>
<gene>
    <name evidence="4" type="ORF">VITFI_CDS2984</name>
</gene>
<evidence type="ECO:0000259" key="3">
    <source>
        <dbReference type="Pfam" id="PF14258"/>
    </source>
</evidence>
<dbReference type="EMBL" id="CP022423">
    <property type="protein sequence ID" value="ASM78761.1"/>
    <property type="molecule type" value="Genomic_DNA"/>
</dbReference>
<reference evidence="4 5" key="1">
    <citation type="submission" date="2017-07" db="EMBL/GenBank/DDBJ databases">
        <title>Complete Genome Sequence of the cosmetic ferment Vitreoscilla filiformis (ATCC15551).</title>
        <authorList>
            <person name="Contreras S."/>
            <person name="Sagory-Zalkind P."/>
            <person name="Blanquart H."/>
            <person name="Iltis A."/>
            <person name="Morand S.C."/>
        </authorList>
    </citation>
    <scope>NUCLEOTIDE SEQUENCE [LARGE SCALE GENOMIC DNA]</scope>
    <source>
        <strain evidence="4 5">ATCC 15551</strain>
    </source>
</reference>
<keyword evidence="2" id="KW-0812">Transmembrane</keyword>
<evidence type="ECO:0000256" key="1">
    <source>
        <dbReference type="SAM" id="MobiDB-lite"/>
    </source>
</evidence>
<evidence type="ECO:0000313" key="4">
    <source>
        <dbReference type="EMBL" id="ASM78761.1"/>
    </source>
</evidence>
<feature type="transmembrane region" description="Helical" evidence="2">
    <location>
        <begin position="12"/>
        <end position="31"/>
    </location>
</feature>
<keyword evidence="2" id="KW-0472">Membrane</keyword>
<protein>
    <recommendedName>
        <fullName evidence="3">DUF4350 domain-containing protein</fullName>
    </recommendedName>
</protein>
<feature type="domain" description="DUF4350" evidence="3">
    <location>
        <begin position="52"/>
        <end position="236"/>
    </location>
</feature>
<organism evidence="4 5">
    <name type="scientific">Vitreoscilla filiformis</name>
    <dbReference type="NCBI Taxonomy" id="63"/>
    <lineage>
        <taxon>Bacteria</taxon>
        <taxon>Pseudomonadati</taxon>
        <taxon>Pseudomonadota</taxon>
        <taxon>Betaproteobacteria</taxon>
        <taxon>Neisseriales</taxon>
        <taxon>Neisseriaceae</taxon>
        <taxon>Vitreoscilla</taxon>
    </lineage>
</organism>
<dbReference type="KEGG" id="vff:VITFI_CDS2984"/>
<evidence type="ECO:0000313" key="5">
    <source>
        <dbReference type="Proteomes" id="UP000199729"/>
    </source>
</evidence>
<dbReference type="AlphaFoldDB" id="A0A221KIA0"/>
<feature type="region of interest" description="Disordered" evidence="1">
    <location>
        <begin position="394"/>
        <end position="413"/>
    </location>
</feature>
<dbReference type="Pfam" id="PF14258">
    <property type="entry name" value="DUF4350"/>
    <property type="match status" value="1"/>
</dbReference>
<accession>A0A221KIA0</accession>
<dbReference type="Proteomes" id="UP000199729">
    <property type="component" value="Chromosome"/>
</dbReference>
<keyword evidence="2" id="KW-1133">Transmembrane helix</keyword>
<feature type="compositionally biased region" description="Polar residues" evidence="1">
    <location>
        <begin position="398"/>
        <end position="407"/>
    </location>
</feature>
<dbReference type="InterPro" id="IPR025646">
    <property type="entry name" value="DUF4350"/>
</dbReference>